<name>A0ABT3TG85_9GAMM</name>
<dbReference type="NCBIfam" id="TIGR03016">
    <property type="entry name" value="pepcterm_hypo_1"/>
    <property type="match status" value="1"/>
</dbReference>
<protein>
    <submittedName>
        <fullName evidence="2">TIGR03016 family PEP-CTERM system-associated outer membrane protein</fullName>
    </submittedName>
</protein>
<feature type="chain" id="PRO_5046156257" evidence="1">
    <location>
        <begin position="19"/>
        <end position="489"/>
    </location>
</feature>
<feature type="signal peptide" evidence="1">
    <location>
        <begin position="1"/>
        <end position="18"/>
    </location>
</feature>
<gene>
    <name evidence="2" type="ORF">EYC98_10475</name>
</gene>
<dbReference type="EMBL" id="SHNN01000002">
    <property type="protein sequence ID" value="MCX2981288.1"/>
    <property type="molecule type" value="Genomic_DNA"/>
</dbReference>
<dbReference type="Proteomes" id="UP001143362">
    <property type="component" value="Unassembled WGS sequence"/>
</dbReference>
<comment type="caution">
    <text evidence="2">The sequence shown here is derived from an EMBL/GenBank/DDBJ whole genome shotgun (WGS) entry which is preliminary data.</text>
</comment>
<dbReference type="PROSITE" id="PS51257">
    <property type="entry name" value="PROKAR_LIPOPROTEIN"/>
    <property type="match status" value="1"/>
</dbReference>
<reference evidence="2" key="1">
    <citation type="submission" date="2019-02" db="EMBL/GenBank/DDBJ databases">
        <authorList>
            <person name="Li S.-H."/>
        </authorList>
    </citation>
    <scope>NUCLEOTIDE SEQUENCE</scope>
    <source>
        <strain evidence="2">IMCC14734</strain>
    </source>
</reference>
<evidence type="ECO:0000256" key="1">
    <source>
        <dbReference type="SAM" id="SignalP"/>
    </source>
</evidence>
<keyword evidence="3" id="KW-1185">Reference proteome</keyword>
<proteinExistence type="predicted"/>
<sequence length="489" mass="54174">MRVALARLAVCIVGSVYACSGLAAEWTRSLSIAPKLVLTDNVCLESENPQSEWVASVVPRVGVNGKGARATFRLYGGLEFHSLDNNKNTCGSSGLANNRAKSPIPSWGAIATSELARDLFFFDAGARGSTNNVSEFVSGSDDALNRSGNLNITHSYYVRPYIDTRLKSFAQLYLAYQYDDQINSSDLVGDSTKESVSLRLSSIASAIYWRINGSWNELRYDRPASTSELASLSGTVGTNINRELSINGTIGKEYNDYLALADEIDGEFWDVGFVWTPHSRFTLTAGIGDRFYGPAPRFSVSYRHKRQLFVAGYSRTLSYTRDLRTLDENSNQDILVDESGDVGADPEEINQGQPTTLNRAPILNDRFYTNYRYQGKRSSFSLGASYSDQTRAGAGNDVAFTRVNAGIGRTLTSNLSVRANASWYEYAPDTSDGSLRTESQTRRIGFSLNRKFAQKTSASLSYQYTERESDSDFNNYQENRLTLSVRFAY</sequence>
<evidence type="ECO:0000313" key="2">
    <source>
        <dbReference type="EMBL" id="MCX2981288.1"/>
    </source>
</evidence>
<dbReference type="InterPro" id="IPR017467">
    <property type="entry name" value="CHP03016_PEP-CTERM"/>
</dbReference>
<accession>A0ABT3TG85</accession>
<keyword evidence="1" id="KW-0732">Signal</keyword>
<evidence type="ECO:0000313" key="3">
    <source>
        <dbReference type="Proteomes" id="UP001143362"/>
    </source>
</evidence>
<organism evidence="2 3">
    <name type="scientific">Candidatus Litorirhabdus singularis</name>
    <dbReference type="NCBI Taxonomy" id="2518993"/>
    <lineage>
        <taxon>Bacteria</taxon>
        <taxon>Pseudomonadati</taxon>
        <taxon>Pseudomonadota</taxon>
        <taxon>Gammaproteobacteria</taxon>
        <taxon>Cellvibrionales</taxon>
        <taxon>Halieaceae</taxon>
        <taxon>Candidatus Litorirhabdus</taxon>
    </lineage>
</organism>